<accession>A0A5Q0M1Y5</accession>
<dbReference type="PANTHER" id="PTHR11070">
    <property type="entry name" value="UVRD / RECB / PCRA DNA HELICASE FAMILY MEMBER"/>
    <property type="match status" value="1"/>
</dbReference>
<evidence type="ECO:0000256" key="2">
    <source>
        <dbReference type="ARBA" id="ARBA00022741"/>
    </source>
</evidence>
<dbReference type="InterPro" id="IPR014017">
    <property type="entry name" value="DNA_helicase_UvrD-like_C"/>
</dbReference>
<protein>
    <recommendedName>
        <fullName evidence="9">DNA 3'-5' helicase</fullName>
        <ecNumber evidence="9">5.6.2.4</ecNumber>
    </recommendedName>
    <alternativeName>
        <fullName evidence="10">DNA 3'-5' helicase II</fullName>
    </alternativeName>
</protein>
<dbReference type="PROSITE" id="PS51217">
    <property type="entry name" value="UVRD_HELICASE_CTER"/>
    <property type="match status" value="1"/>
</dbReference>
<dbReference type="InterPro" id="IPR013986">
    <property type="entry name" value="DExx_box_DNA_helicase_dom_sf"/>
</dbReference>
<comment type="catalytic activity">
    <reaction evidence="11">
        <text>ATP + H2O = ADP + phosphate + H(+)</text>
        <dbReference type="Rhea" id="RHEA:13065"/>
        <dbReference type="ChEBI" id="CHEBI:15377"/>
        <dbReference type="ChEBI" id="CHEBI:15378"/>
        <dbReference type="ChEBI" id="CHEBI:30616"/>
        <dbReference type="ChEBI" id="CHEBI:43474"/>
        <dbReference type="ChEBI" id="CHEBI:456216"/>
        <dbReference type="EC" id="5.6.2.4"/>
    </reaction>
</comment>
<keyword evidence="7" id="KW-0413">Isomerase</keyword>
<dbReference type="GO" id="GO:0000725">
    <property type="term" value="P:recombinational repair"/>
    <property type="evidence" value="ECO:0007669"/>
    <property type="project" value="TreeGrafter"/>
</dbReference>
<dbReference type="RefSeq" id="WP_153282256.1">
    <property type="nucleotide sequence ID" value="NZ_CP045644.1"/>
</dbReference>
<dbReference type="GO" id="GO:0005524">
    <property type="term" value="F:ATP binding"/>
    <property type="evidence" value="ECO:0007669"/>
    <property type="project" value="UniProtKB-UniRule"/>
</dbReference>
<comment type="similarity">
    <text evidence="1">Belongs to the helicase family. UvrD subfamily.</text>
</comment>
<organism evidence="16 17">
    <name type="scientific">Variovorax paradoxus</name>
    <dbReference type="NCBI Taxonomy" id="34073"/>
    <lineage>
        <taxon>Bacteria</taxon>
        <taxon>Pseudomonadati</taxon>
        <taxon>Pseudomonadota</taxon>
        <taxon>Betaproteobacteria</taxon>
        <taxon>Burkholderiales</taxon>
        <taxon>Comamonadaceae</taxon>
        <taxon>Variovorax</taxon>
    </lineage>
</organism>
<dbReference type="GO" id="GO:0043138">
    <property type="term" value="F:3'-5' DNA helicase activity"/>
    <property type="evidence" value="ECO:0007669"/>
    <property type="project" value="UniProtKB-EC"/>
</dbReference>
<evidence type="ECO:0000256" key="11">
    <source>
        <dbReference type="ARBA" id="ARBA00048988"/>
    </source>
</evidence>
<feature type="compositionally biased region" description="Basic and acidic residues" evidence="13">
    <location>
        <begin position="1"/>
        <end position="12"/>
    </location>
</feature>
<evidence type="ECO:0000256" key="3">
    <source>
        <dbReference type="ARBA" id="ARBA00022801"/>
    </source>
</evidence>
<keyword evidence="3 12" id="KW-0378">Hydrolase</keyword>
<gene>
    <name evidence="16" type="ORF">GFK26_12630</name>
</gene>
<evidence type="ECO:0000256" key="6">
    <source>
        <dbReference type="ARBA" id="ARBA00023125"/>
    </source>
</evidence>
<feature type="binding site" evidence="12">
    <location>
        <begin position="70"/>
        <end position="77"/>
    </location>
    <ligand>
        <name>ATP</name>
        <dbReference type="ChEBI" id="CHEBI:30616"/>
    </ligand>
</feature>
<dbReference type="GO" id="GO:0003677">
    <property type="term" value="F:DNA binding"/>
    <property type="evidence" value="ECO:0007669"/>
    <property type="project" value="UniProtKB-KW"/>
</dbReference>
<evidence type="ECO:0000256" key="8">
    <source>
        <dbReference type="ARBA" id="ARBA00034617"/>
    </source>
</evidence>
<name>A0A5Q0M1Y5_VARPD</name>
<dbReference type="InterPro" id="IPR027417">
    <property type="entry name" value="P-loop_NTPase"/>
</dbReference>
<evidence type="ECO:0000313" key="17">
    <source>
        <dbReference type="Proteomes" id="UP000326780"/>
    </source>
</evidence>
<feature type="region of interest" description="Disordered" evidence="13">
    <location>
        <begin position="151"/>
        <end position="171"/>
    </location>
</feature>
<comment type="catalytic activity">
    <reaction evidence="8">
        <text>Couples ATP hydrolysis with the unwinding of duplex DNA by translocating in the 3'-5' direction.</text>
        <dbReference type="EC" id="5.6.2.4"/>
    </reaction>
</comment>
<proteinExistence type="inferred from homology"/>
<evidence type="ECO:0000256" key="10">
    <source>
        <dbReference type="ARBA" id="ARBA00034923"/>
    </source>
</evidence>
<keyword evidence="4 12" id="KW-0347">Helicase</keyword>
<evidence type="ECO:0000259" key="15">
    <source>
        <dbReference type="PROSITE" id="PS51217"/>
    </source>
</evidence>
<evidence type="ECO:0000256" key="12">
    <source>
        <dbReference type="PROSITE-ProRule" id="PRU00560"/>
    </source>
</evidence>
<evidence type="ECO:0000313" key="16">
    <source>
        <dbReference type="EMBL" id="QFZ83543.1"/>
    </source>
</evidence>
<dbReference type="Pfam" id="PF13361">
    <property type="entry name" value="UvrD_C"/>
    <property type="match status" value="1"/>
</dbReference>
<dbReference type="InterPro" id="IPR014016">
    <property type="entry name" value="UvrD-like_ATP-bd"/>
</dbReference>
<dbReference type="EC" id="5.6.2.4" evidence="9"/>
<feature type="domain" description="UvrD-like helicase C-terminal" evidence="15">
    <location>
        <begin position="391"/>
        <end position="618"/>
    </location>
</feature>
<evidence type="ECO:0000256" key="13">
    <source>
        <dbReference type="SAM" id="MobiDB-lite"/>
    </source>
</evidence>
<evidence type="ECO:0000256" key="9">
    <source>
        <dbReference type="ARBA" id="ARBA00034808"/>
    </source>
</evidence>
<dbReference type="SUPFAM" id="SSF52540">
    <property type="entry name" value="P-loop containing nucleoside triphosphate hydrolases"/>
    <property type="match status" value="1"/>
</dbReference>
<dbReference type="AlphaFoldDB" id="A0A5Q0M1Y5"/>
<dbReference type="Proteomes" id="UP000326780">
    <property type="component" value="Chromosome"/>
</dbReference>
<evidence type="ECO:0000256" key="1">
    <source>
        <dbReference type="ARBA" id="ARBA00009922"/>
    </source>
</evidence>
<dbReference type="PROSITE" id="PS51198">
    <property type="entry name" value="UVRD_HELICASE_ATP_BIND"/>
    <property type="match status" value="1"/>
</dbReference>
<sequence>MPQNDQESRDFSSRSQTSKPAHSSAIFEAPTFRPKLSASQRVANSKAVFKLSLQAQAIVNTEHRHAEVMACAGSGKTTVLCHRVLHLLACGVDPSRILVLSFSKTAASEVRKRLVQFGEPGPAAGLGHLSAVRVSTCHAFANRLIRVTSTSSSKTSKTGKNKRQKQQPALLSPTGVTDVLGQAVKHASRQLLQDRSINKTDREDQRRWLKELGASASKPLLKLVATLFDYSAASGLSLEQVLVKQSQRFGIFRSLASVGPHAVASALRALHSSYQALKLESNRLDFSDMVTRATSTVLALSGHETGGRTEIRVPDELQYQHILVDEYQDSSASQVHFIAALARGQPALNIMVFGDEHQSVYRFAGAFHTPLCQLLPDVLALPLTRSYRLPQALADASTAVLAADGADVEPIKGRRVTFGRPVLVRAASLSEELRAVAQDVQALLERGEPVSSIAVLARTSAALREAESELLARGIFSQRRGVTGRNTDEMMNVLKLVRHVERGRVQASGHALSATQLQAMLRLPSEVSTGIEPKRWTAAASALRKVINPSLEGRYKRCADIYLALCGGIKSDLARRDEVRRWIPLCALYASALAMRDSVQAMTERGAVTTSTIHQAKGSEWEHVLVIGVADGQMPNYLAQDGDGLIEERNLMYVAMTRSRETLRLYYAPVAHARSRRLFEKLSRFLDRRDVLRHFDVEDRL</sequence>
<evidence type="ECO:0000259" key="14">
    <source>
        <dbReference type="PROSITE" id="PS51198"/>
    </source>
</evidence>
<dbReference type="EMBL" id="CP045644">
    <property type="protein sequence ID" value="QFZ83543.1"/>
    <property type="molecule type" value="Genomic_DNA"/>
</dbReference>
<reference evidence="16 17" key="1">
    <citation type="submission" date="2019-10" db="EMBL/GenBank/DDBJ databases">
        <title>Complete genome sequence of Variovorax paradoxus 5C-2.</title>
        <authorList>
            <person name="Gogoleva N.E."/>
            <person name="Balkin A.S."/>
        </authorList>
    </citation>
    <scope>NUCLEOTIDE SEQUENCE [LARGE SCALE GENOMIC DNA]</scope>
    <source>
        <strain evidence="16 17">5C-2</strain>
    </source>
</reference>
<dbReference type="Pfam" id="PF00580">
    <property type="entry name" value="UvrD-helicase"/>
    <property type="match status" value="1"/>
</dbReference>
<dbReference type="Gene3D" id="3.40.50.300">
    <property type="entry name" value="P-loop containing nucleotide triphosphate hydrolases"/>
    <property type="match status" value="3"/>
</dbReference>
<feature type="domain" description="UvrD-like helicase ATP-binding" evidence="14">
    <location>
        <begin position="49"/>
        <end position="390"/>
    </location>
</feature>
<dbReference type="InterPro" id="IPR000212">
    <property type="entry name" value="DNA_helicase_UvrD/REP"/>
</dbReference>
<keyword evidence="5 12" id="KW-0067">ATP-binding</keyword>
<keyword evidence="2 12" id="KW-0547">Nucleotide-binding</keyword>
<dbReference type="Gene3D" id="1.10.10.160">
    <property type="match status" value="1"/>
</dbReference>
<evidence type="ECO:0000256" key="5">
    <source>
        <dbReference type="ARBA" id="ARBA00022840"/>
    </source>
</evidence>
<keyword evidence="6" id="KW-0238">DNA-binding</keyword>
<evidence type="ECO:0000256" key="4">
    <source>
        <dbReference type="ARBA" id="ARBA00022806"/>
    </source>
</evidence>
<dbReference type="GO" id="GO:0016887">
    <property type="term" value="F:ATP hydrolysis activity"/>
    <property type="evidence" value="ECO:0007669"/>
    <property type="project" value="RHEA"/>
</dbReference>
<feature type="region of interest" description="Disordered" evidence="13">
    <location>
        <begin position="1"/>
        <end position="24"/>
    </location>
</feature>
<evidence type="ECO:0000256" key="7">
    <source>
        <dbReference type="ARBA" id="ARBA00023235"/>
    </source>
</evidence>
<dbReference type="PANTHER" id="PTHR11070:SF2">
    <property type="entry name" value="ATP-DEPENDENT DNA HELICASE SRS2"/>
    <property type="match status" value="1"/>
</dbReference>